<feature type="region of interest" description="Disordered" evidence="8">
    <location>
        <begin position="133"/>
        <end position="156"/>
    </location>
</feature>
<dbReference type="GO" id="GO:0005737">
    <property type="term" value="C:cytoplasm"/>
    <property type="evidence" value="ECO:0007669"/>
    <property type="project" value="TreeGrafter"/>
</dbReference>
<evidence type="ECO:0000256" key="2">
    <source>
        <dbReference type="ARBA" id="ARBA00009423"/>
    </source>
</evidence>
<evidence type="ECO:0000256" key="3">
    <source>
        <dbReference type="ARBA" id="ARBA00022490"/>
    </source>
</evidence>
<dbReference type="GO" id="GO:0005856">
    <property type="term" value="C:cytoskeleton"/>
    <property type="evidence" value="ECO:0007669"/>
    <property type="project" value="UniProtKB-SubCell"/>
</dbReference>
<feature type="region of interest" description="Disordered" evidence="8">
    <location>
        <begin position="315"/>
        <end position="356"/>
    </location>
</feature>
<evidence type="ECO:0000256" key="4">
    <source>
        <dbReference type="ARBA" id="ARBA00022553"/>
    </source>
</evidence>
<evidence type="ECO:0000313" key="10">
    <source>
        <dbReference type="Proteomes" id="UP000887565"/>
    </source>
</evidence>
<dbReference type="FunFam" id="1.20.5.1700:FF:000001">
    <property type="entry name" value="Transforming acidic coiled-coil-containing protein 1 isoform 2"/>
    <property type="match status" value="1"/>
</dbReference>
<protein>
    <submittedName>
        <fullName evidence="11">Transforming acidic coiled-coil-containing protein C-terminal domain-containing protein</fullName>
    </submittedName>
</protein>
<dbReference type="Proteomes" id="UP000887565">
    <property type="component" value="Unplaced"/>
</dbReference>
<dbReference type="WBParaSite" id="nRc.2.0.1.t42295-RA">
    <property type="protein sequence ID" value="nRc.2.0.1.t42295-RA"/>
    <property type="gene ID" value="nRc.2.0.1.g42295"/>
</dbReference>
<evidence type="ECO:0000259" key="9">
    <source>
        <dbReference type="Pfam" id="PF05010"/>
    </source>
</evidence>
<dbReference type="PANTHER" id="PTHR13924:SF10">
    <property type="entry name" value="TRANSFORMING ACIDIC COILED-COIL PROTEIN, ISOFORM K"/>
    <property type="match status" value="1"/>
</dbReference>
<keyword evidence="5 7" id="KW-0175">Coiled coil</keyword>
<feature type="compositionally biased region" description="Basic and acidic residues" evidence="8">
    <location>
        <begin position="142"/>
        <end position="156"/>
    </location>
</feature>
<evidence type="ECO:0000256" key="6">
    <source>
        <dbReference type="ARBA" id="ARBA00023212"/>
    </source>
</evidence>
<organism evidence="10 11">
    <name type="scientific">Romanomermis culicivorax</name>
    <name type="common">Nematode worm</name>
    <dbReference type="NCBI Taxonomy" id="13658"/>
    <lineage>
        <taxon>Eukaryota</taxon>
        <taxon>Metazoa</taxon>
        <taxon>Ecdysozoa</taxon>
        <taxon>Nematoda</taxon>
        <taxon>Enoplea</taxon>
        <taxon>Dorylaimia</taxon>
        <taxon>Mermithida</taxon>
        <taxon>Mermithoidea</taxon>
        <taxon>Mermithidae</taxon>
        <taxon>Romanomermis</taxon>
    </lineage>
</organism>
<dbReference type="InterPro" id="IPR039915">
    <property type="entry name" value="TACC"/>
</dbReference>
<comment type="similarity">
    <text evidence="2">Belongs to the TACC family.</text>
</comment>
<feature type="compositionally biased region" description="Polar residues" evidence="8">
    <location>
        <begin position="66"/>
        <end position="80"/>
    </location>
</feature>
<keyword evidence="10" id="KW-1185">Reference proteome</keyword>
<feature type="compositionally biased region" description="Polar residues" evidence="8">
    <location>
        <begin position="500"/>
        <end position="510"/>
    </location>
</feature>
<comment type="subcellular location">
    <subcellularLocation>
        <location evidence="1">Cytoplasm</location>
        <location evidence="1">Cytoskeleton</location>
    </subcellularLocation>
</comment>
<accession>A0A915KTP5</accession>
<reference evidence="11" key="1">
    <citation type="submission" date="2022-11" db="UniProtKB">
        <authorList>
            <consortium name="WormBaseParasite"/>
        </authorList>
    </citation>
    <scope>IDENTIFICATION</scope>
</reference>
<feature type="domain" description="Transforming acidic coiled-coil-containing protein C-terminal" evidence="9">
    <location>
        <begin position="585"/>
        <end position="786"/>
    </location>
</feature>
<keyword evidence="3" id="KW-0963">Cytoplasm</keyword>
<dbReference type="PANTHER" id="PTHR13924">
    <property type="entry name" value="TRANSFORMING ACIDIC COILED-COIL CONTAINING PROTEIN 1/2"/>
    <property type="match status" value="1"/>
</dbReference>
<evidence type="ECO:0000256" key="7">
    <source>
        <dbReference type="SAM" id="Coils"/>
    </source>
</evidence>
<evidence type="ECO:0000313" key="11">
    <source>
        <dbReference type="WBParaSite" id="nRc.2.0.1.t42295-RA"/>
    </source>
</evidence>
<dbReference type="InterPro" id="IPR007707">
    <property type="entry name" value="TACC_C"/>
</dbReference>
<feature type="region of interest" description="Disordered" evidence="8">
    <location>
        <begin position="66"/>
        <end position="94"/>
    </location>
</feature>
<proteinExistence type="inferred from homology"/>
<dbReference type="Pfam" id="PF05010">
    <property type="entry name" value="TACC_C"/>
    <property type="match status" value="1"/>
</dbReference>
<dbReference type="GO" id="GO:0007052">
    <property type="term" value="P:mitotic spindle organization"/>
    <property type="evidence" value="ECO:0007669"/>
    <property type="project" value="InterPro"/>
</dbReference>
<evidence type="ECO:0000256" key="8">
    <source>
        <dbReference type="SAM" id="MobiDB-lite"/>
    </source>
</evidence>
<sequence length="816" mass="91606">MMLETSSSDTELHAVQPIVGQSLFGGDNSTSKLRRGSRNFADIQNTTKDMSLLDSTLPPEDIVSTVASASSNADDTNTVVSDRATTHSENSTPVSKQNIATIEDACDENLNENGLIKQQPSKSEISDNLMNFSPLNFVSSSPKDEQNSSHQQQENRIDNVVETSISGFDHHLIETTIDTIEEPMDVADSSVNSTDSYLTAASGVSMYDEPPLTAKDSYATCDLDVDQALFFLSQSFGTTELFRFSAAELVDDSLGNWQVLLMSANSVVEDLNANLNRTFDGACESFVVDKTIVEAPKIQLVPSTPQKKNIDELNSNMTLEEKSPKINTSTPNKLPTTPKSQNSDSHPAKKDSTGRNFTAQQTAVVAPMVNRSFESVSKQSPVPAQSSMIAVVASSPAKATSQPLASSMSLSQAASNDEMFVQPSTNVFMNATDFDYLQQRPTIAASAAGSASDTNLCRQSLYLTFRFLNPLFTSFLWRLITAFFLRILRKSAQKRIDESNLPSMRTTPKSTVPKKDTSDASLVCPPTVVLKKKPPPTSSSANDLVMDDLIDSPPAQRRHSFDEDSIFSPFECEFLDFTTNESETVDNIVRKCQAYIVAKEKEWLKKFREEREKSDKLSKENKDIKLNLDEYHKTMEEFIQKVNELETNKQRFGDYDQILKEKERAVEDLRTVENALSELHRRYESLRSNVEEHKKNEEKWKELLASYENQVQVSEDMFRKLKQHAEEKLEAANAEIVRLRKAKDSDTVALKALCKKRDLQVVSLEKTLEQKQREIQELSAICDELIQKLVSFNFRFKMCREQHILKILDPGRKFYE</sequence>
<evidence type="ECO:0000256" key="5">
    <source>
        <dbReference type="ARBA" id="ARBA00023054"/>
    </source>
</evidence>
<dbReference type="GO" id="GO:0007097">
    <property type="term" value="P:nuclear migration"/>
    <property type="evidence" value="ECO:0007669"/>
    <property type="project" value="TreeGrafter"/>
</dbReference>
<evidence type="ECO:0000256" key="1">
    <source>
        <dbReference type="ARBA" id="ARBA00004245"/>
    </source>
</evidence>
<dbReference type="Gene3D" id="1.20.5.1700">
    <property type="match status" value="1"/>
</dbReference>
<feature type="coiled-coil region" evidence="7">
    <location>
        <begin position="607"/>
        <end position="788"/>
    </location>
</feature>
<keyword evidence="6" id="KW-0206">Cytoskeleton</keyword>
<feature type="compositionally biased region" description="Polar residues" evidence="8">
    <location>
        <begin position="325"/>
        <end position="345"/>
    </location>
</feature>
<keyword evidence="4" id="KW-0597">Phosphoprotein</keyword>
<feature type="region of interest" description="Disordered" evidence="8">
    <location>
        <begin position="499"/>
        <end position="520"/>
    </location>
</feature>
<dbReference type="AlphaFoldDB" id="A0A915KTP5"/>
<name>A0A915KTP5_ROMCU</name>